<proteinExistence type="predicted"/>
<accession>A0A0E9XG54</accession>
<dbReference type="AlphaFoldDB" id="A0A0E9XG54"/>
<sequence>MICKPSAPPSSAAGSSNRRISGSRDAMSWENRYGGLLTRVLTGPHSSKSTALSTVRSSCRTSSLS</sequence>
<feature type="region of interest" description="Disordered" evidence="1">
    <location>
        <begin position="1"/>
        <end position="26"/>
    </location>
</feature>
<name>A0A0E9XG54_ANGAN</name>
<evidence type="ECO:0000256" key="1">
    <source>
        <dbReference type="SAM" id="MobiDB-lite"/>
    </source>
</evidence>
<feature type="region of interest" description="Disordered" evidence="1">
    <location>
        <begin position="44"/>
        <end position="65"/>
    </location>
</feature>
<dbReference type="EMBL" id="GBXM01007904">
    <property type="protein sequence ID" value="JAI00674.1"/>
    <property type="molecule type" value="Transcribed_RNA"/>
</dbReference>
<reference evidence="2" key="2">
    <citation type="journal article" date="2015" name="Fish Shellfish Immunol.">
        <title>Early steps in the European eel (Anguilla anguilla)-Vibrio vulnificus interaction in the gills: Role of the RtxA13 toxin.</title>
        <authorList>
            <person name="Callol A."/>
            <person name="Pajuelo D."/>
            <person name="Ebbesson L."/>
            <person name="Teles M."/>
            <person name="MacKenzie S."/>
            <person name="Amaro C."/>
        </authorList>
    </citation>
    <scope>NUCLEOTIDE SEQUENCE</scope>
</reference>
<reference evidence="2" key="1">
    <citation type="submission" date="2014-11" db="EMBL/GenBank/DDBJ databases">
        <authorList>
            <person name="Amaro Gonzalez C."/>
        </authorList>
    </citation>
    <scope>NUCLEOTIDE SEQUENCE</scope>
</reference>
<organism evidence="2">
    <name type="scientific">Anguilla anguilla</name>
    <name type="common">European freshwater eel</name>
    <name type="synonym">Muraena anguilla</name>
    <dbReference type="NCBI Taxonomy" id="7936"/>
    <lineage>
        <taxon>Eukaryota</taxon>
        <taxon>Metazoa</taxon>
        <taxon>Chordata</taxon>
        <taxon>Craniata</taxon>
        <taxon>Vertebrata</taxon>
        <taxon>Euteleostomi</taxon>
        <taxon>Actinopterygii</taxon>
        <taxon>Neopterygii</taxon>
        <taxon>Teleostei</taxon>
        <taxon>Anguilliformes</taxon>
        <taxon>Anguillidae</taxon>
        <taxon>Anguilla</taxon>
    </lineage>
</organism>
<protein>
    <submittedName>
        <fullName evidence="2">Uncharacterized protein</fullName>
    </submittedName>
</protein>
<evidence type="ECO:0000313" key="2">
    <source>
        <dbReference type="EMBL" id="JAI00674.1"/>
    </source>
</evidence>